<dbReference type="RefSeq" id="WP_281415958.1">
    <property type="nucleotide sequence ID" value="NZ_JAGINP010000001.1"/>
</dbReference>
<evidence type="ECO:0000256" key="2">
    <source>
        <dbReference type="ARBA" id="ARBA00022448"/>
    </source>
</evidence>
<keyword evidence="4 6" id="KW-1133">Transmembrane helix</keyword>
<comment type="similarity">
    <text evidence="6">Belongs to the binding-protein-dependent transport system permease family.</text>
</comment>
<feature type="transmembrane region" description="Helical" evidence="6">
    <location>
        <begin position="65"/>
        <end position="86"/>
    </location>
</feature>
<evidence type="ECO:0000313" key="9">
    <source>
        <dbReference type="Proteomes" id="UP000781958"/>
    </source>
</evidence>
<dbReference type="SUPFAM" id="SSF161098">
    <property type="entry name" value="MetI-like"/>
    <property type="match status" value="1"/>
</dbReference>
<dbReference type="CDD" id="cd06261">
    <property type="entry name" value="TM_PBP2"/>
    <property type="match status" value="1"/>
</dbReference>
<feature type="transmembrane region" description="Helical" evidence="6">
    <location>
        <begin position="177"/>
        <end position="203"/>
    </location>
</feature>
<keyword evidence="3 6" id="KW-0812">Transmembrane</keyword>
<dbReference type="Proteomes" id="UP000781958">
    <property type="component" value="Unassembled WGS sequence"/>
</dbReference>
<keyword evidence="9" id="KW-1185">Reference proteome</keyword>
<reference evidence="8 9" key="1">
    <citation type="submission" date="2021-03" db="EMBL/GenBank/DDBJ databases">
        <title>Genomic Encyclopedia of Type Strains, Phase III (KMG-III): the genomes of soil and plant-associated and newly described type strains.</title>
        <authorList>
            <person name="Whitman W."/>
        </authorList>
    </citation>
    <scope>NUCLEOTIDE SEQUENCE [LARGE SCALE GENOMIC DNA]</scope>
    <source>
        <strain evidence="8 9">IMMIB AFH-6</strain>
    </source>
</reference>
<dbReference type="PANTHER" id="PTHR30177">
    <property type="entry name" value="GLYCINE BETAINE/L-PROLINE TRANSPORT SYSTEM PERMEASE PROTEIN PROW"/>
    <property type="match status" value="1"/>
</dbReference>
<evidence type="ECO:0000256" key="3">
    <source>
        <dbReference type="ARBA" id="ARBA00022692"/>
    </source>
</evidence>
<sequence>MRPGSTTVRWRMAFLTDRLTLAVAVLVALVLGMPLLKPLFAAAFPALDRPLYEADSFLALTLDHLALVGLSSLMAVVAGCAAGVFVTRPSGAEFRGILEAVATMGQTFPPVAVLAVAVPVMGFGPKPALIALTLYALLPIVENTVAGLEGVPEAVLESARGLGMGPVERLFRVELPLAAPVILAGVRTAVVINVGTAAIASTVGAKTLGLPIIVGLNGSNQAYVIQGAVIVAALAVVLDFGFDRLAALSVRWRRG</sequence>
<comment type="caution">
    <text evidence="8">The sequence shown here is derived from an EMBL/GenBank/DDBJ whole genome shotgun (WGS) entry which is preliminary data.</text>
</comment>
<evidence type="ECO:0000256" key="4">
    <source>
        <dbReference type="ARBA" id="ARBA00022989"/>
    </source>
</evidence>
<evidence type="ECO:0000256" key="1">
    <source>
        <dbReference type="ARBA" id="ARBA00004651"/>
    </source>
</evidence>
<dbReference type="Pfam" id="PF00528">
    <property type="entry name" value="BPD_transp_1"/>
    <property type="match status" value="1"/>
</dbReference>
<evidence type="ECO:0000256" key="5">
    <source>
        <dbReference type="ARBA" id="ARBA00023136"/>
    </source>
</evidence>
<gene>
    <name evidence="8" type="ORF">J2851_000574</name>
</gene>
<feature type="domain" description="ABC transmembrane type-1" evidence="7">
    <location>
        <begin position="61"/>
        <end position="242"/>
    </location>
</feature>
<name>A0ABS4SE33_9PROT</name>
<accession>A0ABS4SE33</accession>
<feature type="transmembrane region" description="Helical" evidence="6">
    <location>
        <begin position="223"/>
        <end position="242"/>
    </location>
</feature>
<dbReference type="InterPro" id="IPR035906">
    <property type="entry name" value="MetI-like_sf"/>
</dbReference>
<dbReference type="Gene3D" id="1.10.3720.10">
    <property type="entry name" value="MetI-like"/>
    <property type="match status" value="1"/>
</dbReference>
<dbReference type="InterPro" id="IPR051204">
    <property type="entry name" value="ABC_transp_perm/SBD"/>
</dbReference>
<evidence type="ECO:0000259" key="7">
    <source>
        <dbReference type="PROSITE" id="PS50928"/>
    </source>
</evidence>
<proteinExistence type="inferred from homology"/>
<organism evidence="8 9">
    <name type="scientific">Azospirillum rugosum</name>
    <dbReference type="NCBI Taxonomy" id="416170"/>
    <lineage>
        <taxon>Bacteria</taxon>
        <taxon>Pseudomonadati</taxon>
        <taxon>Pseudomonadota</taxon>
        <taxon>Alphaproteobacteria</taxon>
        <taxon>Rhodospirillales</taxon>
        <taxon>Azospirillaceae</taxon>
        <taxon>Azospirillum</taxon>
    </lineage>
</organism>
<dbReference type="PROSITE" id="PS50928">
    <property type="entry name" value="ABC_TM1"/>
    <property type="match status" value="1"/>
</dbReference>
<evidence type="ECO:0000256" key="6">
    <source>
        <dbReference type="RuleBase" id="RU363032"/>
    </source>
</evidence>
<protein>
    <submittedName>
        <fullName evidence="8">Osmoprotectant transport system permease protein</fullName>
    </submittedName>
</protein>
<dbReference type="EMBL" id="JAGINP010000001">
    <property type="protein sequence ID" value="MBP2290837.1"/>
    <property type="molecule type" value="Genomic_DNA"/>
</dbReference>
<dbReference type="PANTHER" id="PTHR30177:SF32">
    <property type="entry name" value="GLYCINE BETAINE UPTAKE SYSTEM PERMEASE PROTEIN YEHW"/>
    <property type="match status" value="1"/>
</dbReference>
<keyword evidence="5 6" id="KW-0472">Membrane</keyword>
<dbReference type="InterPro" id="IPR000515">
    <property type="entry name" value="MetI-like"/>
</dbReference>
<evidence type="ECO:0000313" key="8">
    <source>
        <dbReference type="EMBL" id="MBP2290837.1"/>
    </source>
</evidence>
<comment type="subcellular location">
    <subcellularLocation>
        <location evidence="1 6">Cell membrane</location>
        <topology evidence="1 6">Multi-pass membrane protein</topology>
    </subcellularLocation>
</comment>
<keyword evidence="2 6" id="KW-0813">Transport</keyword>